<proteinExistence type="predicted"/>
<comment type="caution">
    <text evidence="4">The sequence shown here is derived from an EMBL/GenBank/DDBJ whole genome shotgun (WGS) entry which is preliminary data.</text>
</comment>
<dbReference type="CDD" id="cd01949">
    <property type="entry name" value="GGDEF"/>
    <property type="match status" value="1"/>
</dbReference>
<organism evidence="4 5">
    <name type="scientific">Proteiniclasticum aestuarii</name>
    <dbReference type="NCBI Taxonomy" id="2817862"/>
    <lineage>
        <taxon>Bacteria</taxon>
        <taxon>Bacillati</taxon>
        <taxon>Bacillota</taxon>
        <taxon>Clostridia</taxon>
        <taxon>Eubacteriales</taxon>
        <taxon>Clostridiaceae</taxon>
        <taxon>Proteiniclasticum</taxon>
    </lineage>
</organism>
<reference evidence="4" key="1">
    <citation type="submission" date="2021-03" db="EMBL/GenBank/DDBJ databases">
        <title>Proteiniclasticum marinus sp. nov., isolated from tidal flat sediment.</title>
        <authorList>
            <person name="Namirimu T."/>
            <person name="Yang J.-A."/>
            <person name="Yang S.-H."/>
            <person name="Kim Y.-J."/>
            <person name="Kwon K.K."/>
        </authorList>
    </citation>
    <scope>NUCLEOTIDE SEQUENCE</scope>
    <source>
        <strain evidence="4">SCR006</strain>
    </source>
</reference>
<dbReference type="PROSITE" id="PS50112">
    <property type="entry name" value="PAS"/>
    <property type="match status" value="1"/>
</dbReference>
<dbReference type="InterPro" id="IPR000014">
    <property type="entry name" value="PAS"/>
</dbReference>
<dbReference type="Gene3D" id="3.30.70.270">
    <property type="match status" value="1"/>
</dbReference>
<dbReference type="EMBL" id="JAFNJU010000001">
    <property type="protein sequence ID" value="MBO1263987.1"/>
    <property type="molecule type" value="Genomic_DNA"/>
</dbReference>
<feature type="domain" description="PAC" evidence="2">
    <location>
        <begin position="108"/>
        <end position="161"/>
    </location>
</feature>
<dbReference type="SUPFAM" id="SSF55073">
    <property type="entry name" value="Nucleotide cyclase"/>
    <property type="match status" value="1"/>
</dbReference>
<protein>
    <submittedName>
        <fullName evidence="4">Sensor domain-containing diguanylate cyclase</fullName>
    </submittedName>
</protein>
<sequence length="325" mass="37502">MDLANYSREQLIELIEELTLLNETLLEEKRNDDRLDFAWTGNLGHWYYNVKANKVVFNPLKVEALGYTMEELPDEVPYQFFTEKLHPEDYEKTMDAMKKNMMGLTPVYECEYRIQAKDGSWKWFYDRGQVTRRDASGYPLFVAGIVFDITERKMEMAELEMENRMLAVESMTDALTGIRNRGAILDELESRMEKASIYKSPLSIVMFDIDHFKPINDTKGHVFGDQVLKEVAKIINNEIRGLDTLGRYGGEEFLLILPNTSRKSALQVAERIRRKVAEEAFSNDIQVTISGGAAEYKDQEMLDLIDNADKNLYASKQNGRNRITG</sequence>
<dbReference type="FunFam" id="3.30.70.270:FF:000001">
    <property type="entry name" value="Diguanylate cyclase domain protein"/>
    <property type="match status" value="1"/>
</dbReference>
<dbReference type="PROSITE" id="PS50113">
    <property type="entry name" value="PAC"/>
    <property type="match status" value="1"/>
</dbReference>
<dbReference type="InterPro" id="IPR013655">
    <property type="entry name" value="PAS_fold_3"/>
</dbReference>
<dbReference type="NCBIfam" id="TIGR00254">
    <property type="entry name" value="GGDEF"/>
    <property type="match status" value="1"/>
</dbReference>
<dbReference type="NCBIfam" id="TIGR00229">
    <property type="entry name" value="sensory_box"/>
    <property type="match status" value="1"/>
</dbReference>
<dbReference type="InterPro" id="IPR035965">
    <property type="entry name" value="PAS-like_dom_sf"/>
</dbReference>
<evidence type="ECO:0000259" key="3">
    <source>
        <dbReference type="PROSITE" id="PS50887"/>
    </source>
</evidence>
<dbReference type="InterPro" id="IPR050469">
    <property type="entry name" value="Diguanylate_Cyclase"/>
</dbReference>
<dbReference type="Pfam" id="PF00990">
    <property type="entry name" value="GGDEF"/>
    <property type="match status" value="1"/>
</dbReference>
<keyword evidence="5" id="KW-1185">Reference proteome</keyword>
<evidence type="ECO:0000313" key="5">
    <source>
        <dbReference type="Proteomes" id="UP000664218"/>
    </source>
</evidence>
<dbReference type="PANTHER" id="PTHR45138">
    <property type="entry name" value="REGULATORY COMPONENTS OF SENSORY TRANSDUCTION SYSTEM"/>
    <property type="match status" value="1"/>
</dbReference>
<dbReference type="CDD" id="cd00130">
    <property type="entry name" value="PAS"/>
    <property type="match status" value="1"/>
</dbReference>
<dbReference type="GO" id="GO:0052621">
    <property type="term" value="F:diguanylate cyclase activity"/>
    <property type="evidence" value="ECO:0007669"/>
    <property type="project" value="TreeGrafter"/>
</dbReference>
<name>A0A939H4E0_9CLOT</name>
<evidence type="ECO:0000313" key="4">
    <source>
        <dbReference type="EMBL" id="MBO1263987.1"/>
    </source>
</evidence>
<gene>
    <name evidence="4" type="ORF">J3A84_02880</name>
</gene>
<accession>A0A939H4E0</accession>
<feature type="domain" description="GGDEF" evidence="3">
    <location>
        <begin position="200"/>
        <end position="325"/>
    </location>
</feature>
<dbReference type="InterPro" id="IPR001610">
    <property type="entry name" value="PAC"/>
</dbReference>
<dbReference type="Pfam" id="PF08447">
    <property type="entry name" value="PAS_3"/>
    <property type="match status" value="1"/>
</dbReference>
<dbReference type="Proteomes" id="UP000664218">
    <property type="component" value="Unassembled WGS sequence"/>
</dbReference>
<feature type="domain" description="PAS" evidence="1">
    <location>
        <begin position="57"/>
        <end position="104"/>
    </location>
</feature>
<dbReference type="PANTHER" id="PTHR45138:SF9">
    <property type="entry name" value="DIGUANYLATE CYCLASE DGCM-RELATED"/>
    <property type="match status" value="1"/>
</dbReference>
<dbReference type="SMART" id="SM00086">
    <property type="entry name" value="PAC"/>
    <property type="match status" value="1"/>
</dbReference>
<dbReference type="InterPro" id="IPR000160">
    <property type="entry name" value="GGDEF_dom"/>
</dbReference>
<evidence type="ECO:0000259" key="1">
    <source>
        <dbReference type="PROSITE" id="PS50112"/>
    </source>
</evidence>
<dbReference type="InterPro" id="IPR043128">
    <property type="entry name" value="Rev_trsase/Diguanyl_cyclase"/>
</dbReference>
<evidence type="ECO:0000259" key="2">
    <source>
        <dbReference type="PROSITE" id="PS50113"/>
    </source>
</evidence>
<dbReference type="Gene3D" id="3.30.450.20">
    <property type="entry name" value="PAS domain"/>
    <property type="match status" value="1"/>
</dbReference>
<dbReference type="AlphaFoldDB" id="A0A939H4E0"/>
<dbReference type="InterPro" id="IPR029787">
    <property type="entry name" value="Nucleotide_cyclase"/>
</dbReference>
<dbReference type="SUPFAM" id="SSF55785">
    <property type="entry name" value="PYP-like sensor domain (PAS domain)"/>
    <property type="match status" value="1"/>
</dbReference>
<dbReference type="RefSeq" id="WP_207598478.1">
    <property type="nucleotide sequence ID" value="NZ_JAFNJU010000001.1"/>
</dbReference>
<dbReference type="PROSITE" id="PS50887">
    <property type="entry name" value="GGDEF"/>
    <property type="match status" value="1"/>
</dbReference>
<dbReference type="SMART" id="SM00267">
    <property type="entry name" value="GGDEF"/>
    <property type="match status" value="1"/>
</dbReference>
<dbReference type="InterPro" id="IPR000700">
    <property type="entry name" value="PAS-assoc_C"/>
</dbReference>